<protein>
    <recommendedName>
        <fullName evidence="1">DSBA-like thioredoxin domain-containing protein</fullName>
    </recommendedName>
</protein>
<evidence type="ECO:0000259" key="1">
    <source>
        <dbReference type="Pfam" id="PF01323"/>
    </source>
</evidence>
<dbReference type="Proteomes" id="UP001530400">
    <property type="component" value="Unassembled WGS sequence"/>
</dbReference>
<dbReference type="Pfam" id="PF01323">
    <property type="entry name" value="DSBA"/>
    <property type="match status" value="1"/>
</dbReference>
<dbReference type="AlphaFoldDB" id="A0ABD3MS24"/>
<sequence>MKNAASEHGIKMSYGGTVGNTFDSHRLIWLAREVGGSEMQDMVVERLFKAYFEENKSIETKEVLQLCADETGLGEKCKQLLDNDHMGREEVEKEKQEYGRTFQCTGVPMFIVDGQYVLNGAQEDSTFLRVFSRLS</sequence>
<name>A0ABD3MS24_9STRA</name>
<proteinExistence type="predicted"/>
<dbReference type="SUPFAM" id="SSF52833">
    <property type="entry name" value="Thioredoxin-like"/>
    <property type="match status" value="1"/>
</dbReference>
<keyword evidence="3" id="KW-1185">Reference proteome</keyword>
<gene>
    <name evidence="2" type="ORF">ACHAWO_005163</name>
</gene>
<organism evidence="2 3">
    <name type="scientific">Cyclotella atomus</name>
    <dbReference type="NCBI Taxonomy" id="382360"/>
    <lineage>
        <taxon>Eukaryota</taxon>
        <taxon>Sar</taxon>
        <taxon>Stramenopiles</taxon>
        <taxon>Ochrophyta</taxon>
        <taxon>Bacillariophyta</taxon>
        <taxon>Coscinodiscophyceae</taxon>
        <taxon>Thalassiosirophycidae</taxon>
        <taxon>Stephanodiscales</taxon>
        <taxon>Stephanodiscaceae</taxon>
        <taxon>Cyclotella</taxon>
    </lineage>
</organism>
<reference evidence="2 3" key="1">
    <citation type="submission" date="2024-10" db="EMBL/GenBank/DDBJ databases">
        <title>Updated reference genomes for cyclostephanoid diatoms.</title>
        <authorList>
            <person name="Roberts W.R."/>
            <person name="Alverson A.J."/>
        </authorList>
    </citation>
    <scope>NUCLEOTIDE SEQUENCE [LARGE SCALE GENOMIC DNA]</scope>
    <source>
        <strain evidence="2 3">AJA010-31</strain>
    </source>
</reference>
<dbReference type="Gene3D" id="3.40.30.10">
    <property type="entry name" value="Glutaredoxin"/>
    <property type="match status" value="1"/>
</dbReference>
<dbReference type="PANTHER" id="PTHR13887">
    <property type="entry name" value="GLUTATHIONE S-TRANSFERASE KAPPA"/>
    <property type="match status" value="1"/>
</dbReference>
<evidence type="ECO:0000313" key="2">
    <source>
        <dbReference type="EMBL" id="KAL3766765.1"/>
    </source>
</evidence>
<comment type="caution">
    <text evidence="2">The sequence shown here is derived from an EMBL/GenBank/DDBJ whole genome shotgun (WGS) entry which is preliminary data.</text>
</comment>
<dbReference type="EMBL" id="JALLPJ020001380">
    <property type="protein sequence ID" value="KAL3766765.1"/>
    <property type="molecule type" value="Genomic_DNA"/>
</dbReference>
<evidence type="ECO:0000313" key="3">
    <source>
        <dbReference type="Proteomes" id="UP001530400"/>
    </source>
</evidence>
<dbReference type="InterPro" id="IPR036249">
    <property type="entry name" value="Thioredoxin-like_sf"/>
</dbReference>
<accession>A0ABD3MS24</accession>
<dbReference type="PANTHER" id="PTHR13887:SF41">
    <property type="entry name" value="THIOREDOXIN SUPERFAMILY PROTEIN"/>
    <property type="match status" value="1"/>
</dbReference>
<dbReference type="InterPro" id="IPR001853">
    <property type="entry name" value="DSBA-like_thioredoxin_dom"/>
</dbReference>
<feature type="domain" description="DSBA-like thioredoxin" evidence="1">
    <location>
        <begin position="1"/>
        <end position="126"/>
    </location>
</feature>